<evidence type="ECO:0000313" key="3">
    <source>
        <dbReference type="EMBL" id="CAE0696855.1"/>
    </source>
</evidence>
<dbReference type="AlphaFoldDB" id="A0A7S4E8I3"/>
<keyword evidence="5" id="KW-1185">Reference proteome</keyword>
<name>A0A7S4E8I3_9STRA</name>
<gene>
    <name evidence="3" type="ORF">PCAL00307_LOCUS12291</name>
    <name evidence="4" type="ORF">PECAL_2P10370</name>
</gene>
<evidence type="ECO:0000256" key="1">
    <source>
        <dbReference type="SAM" id="Coils"/>
    </source>
</evidence>
<dbReference type="Proteomes" id="UP000789595">
    <property type="component" value="Unassembled WGS sequence"/>
</dbReference>
<reference evidence="3" key="1">
    <citation type="submission" date="2021-01" db="EMBL/GenBank/DDBJ databases">
        <authorList>
            <person name="Corre E."/>
            <person name="Pelletier E."/>
            <person name="Niang G."/>
            <person name="Scheremetjew M."/>
            <person name="Finn R."/>
            <person name="Kale V."/>
            <person name="Holt S."/>
            <person name="Cochrane G."/>
            <person name="Meng A."/>
            <person name="Brown T."/>
            <person name="Cohen L."/>
        </authorList>
    </citation>
    <scope>NUCLEOTIDE SEQUENCE</scope>
    <source>
        <strain evidence="3">CCMP1756</strain>
    </source>
</reference>
<evidence type="ECO:0000256" key="2">
    <source>
        <dbReference type="SAM" id="MobiDB-lite"/>
    </source>
</evidence>
<feature type="compositionally biased region" description="Polar residues" evidence="2">
    <location>
        <begin position="249"/>
        <end position="260"/>
    </location>
</feature>
<proteinExistence type="predicted"/>
<feature type="compositionally biased region" description="Low complexity" evidence="2">
    <location>
        <begin position="57"/>
        <end position="67"/>
    </location>
</feature>
<evidence type="ECO:0000313" key="5">
    <source>
        <dbReference type="Proteomes" id="UP000789595"/>
    </source>
</evidence>
<evidence type="ECO:0000313" key="4">
    <source>
        <dbReference type="EMBL" id="CAH0367990.1"/>
    </source>
</evidence>
<accession>A0A7S4E8I3</accession>
<feature type="region of interest" description="Disordered" evidence="2">
    <location>
        <begin position="236"/>
        <end position="281"/>
    </location>
</feature>
<keyword evidence="1" id="KW-0175">Coiled coil</keyword>
<feature type="region of interest" description="Disordered" evidence="2">
    <location>
        <begin position="482"/>
        <end position="520"/>
    </location>
</feature>
<reference evidence="4" key="2">
    <citation type="submission" date="2021-11" db="EMBL/GenBank/DDBJ databases">
        <authorList>
            <consortium name="Genoscope - CEA"/>
            <person name="William W."/>
        </authorList>
    </citation>
    <scope>NUCLEOTIDE SEQUENCE</scope>
</reference>
<feature type="coiled-coil region" evidence="1">
    <location>
        <begin position="372"/>
        <end position="476"/>
    </location>
</feature>
<dbReference type="EMBL" id="CAKKNE010000002">
    <property type="protein sequence ID" value="CAH0367990.1"/>
    <property type="molecule type" value="Genomic_DNA"/>
</dbReference>
<protein>
    <submittedName>
        <fullName evidence="3">Uncharacterized protein</fullName>
    </submittedName>
</protein>
<dbReference type="EMBL" id="HBIW01014292">
    <property type="protein sequence ID" value="CAE0696855.1"/>
    <property type="molecule type" value="Transcribed_RNA"/>
</dbReference>
<feature type="region of interest" description="Disordered" evidence="2">
    <location>
        <begin position="1"/>
        <end position="69"/>
    </location>
</feature>
<organism evidence="3">
    <name type="scientific">Pelagomonas calceolata</name>
    <dbReference type="NCBI Taxonomy" id="35677"/>
    <lineage>
        <taxon>Eukaryota</taxon>
        <taxon>Sar</taxon>
        <taxon>Stramenopiles</taxon>
        <taxon>Ochrophyta</taxon>
        <taxon>Pelagophyceae</taxon>
        <taxon>Pelagomonadales</taxon>
        <taxon>Pelagomonadaceae</taxon>
        <taxon>Pelagomonas</taxon>
    </lineage>
</organism>
<sequence length="520" mass="56284">MPVVRLPATPDGGQPPRLRPEDIAEIPPFRPSFKPEDLAEIPPFRGALDEIPPWQPPVTTSPVSSNPEGPDFIDDDASYDDAPVTNDAGTEYCVLCARAVEYSADGKHAEAATQMDAALATGLASEDPVMLTTARVDGDRAYFGAGLLSEGVEVVEGDSLLHLLLRNEAAVDTVNACLKGGADVRAVNARGEHCVGLARKARAKAGQRRGSSETATAEAAARREVAAQVAQLVDKKAAQGGAPPRISMGTPQKSGPSTPKSPGRRLATTPNRKGAPSPVSAAREVDCWRRVAARATEAADAVEAKVRGFVVEGDPDQMGERAVTATRTTLAEALACRGETSSDAELYARDLQRLRDDCRISQTAEGEARSLYVELEAAHEELLVRAQETEAECRRWREGDERKRHRRERERLENERDALRDENDALRAEMAKWRAWVKERGDTLEAYGRRAVQAELDQARARLNKVLKMTEALQAKNVQKAQELGLAKRRPQSARPRPQSAGPARKAVAMSASLAQLPAV</sequence>